<sequence>MDYIVDKCRLAIVDDHPIFLEGLINIFSESDEFIIMNRGACAGDAVRISKENGSDVILMDLDMPGSVLSAIREIRMDSPDVKILMFTASMAVEHAVQVLEAGAHGYVVKGSTKSELTNAIRAVLRDETYVTQAFAAKVISALQNAALRKRALQSIKLNVREHQIIRLLLRGKTNREIGERLNISEKTVKHYMSILIQKLQVRNRTEVVLAAQKLQIEALDKEPAVSAYLQ</sequence>
<dbReference type="CDD" id="cd06170">
    <property type="entry name" value="LuxR_C_like"/>
    <property type="match status" value="1"/>
</dbReference>
<dbReference type="Pfam" id="PF00072">
    <property type="entry name" value="Response_reg"/>
    <property type="match status" value="1"/>
</dbReference>
<dbReference type="PANTHER" id="PTHR43214">
    <property type="entry name" value="TWO-COMPONENT RESPONSE REGULATOR"/>
    <property type="match status" value="1"/>
</dbReference>
<dbReference type="InterPro" id="IPR016032">
    <property type="entry name" value="Sig_transdc_resp-reg_C-effctor"/>
</dbReference>
<gene>
    <name evidence="6" type="ORF">CX676_20415</name>
</gene>
<keyword evidence="1 3" id="KW-0597">Phosphoprotein</keyword>
<dbReference type="GO" id="GO:0000160">
    <property type="term" value="P:phosphorelay signal transduction system"/>
    <property type="evidence" value="ECO:0007669"/>
    <property type="project" value="InterPro"/>
</dbReference>
<dbReference type="InterPro" id="IPR011006">
    <property type="entry name" value="CheY-like_superfamily"/>
</dbReference>
<protein>
    <submittedName>
        <fullName evidence="6">DNA-binding response regulator</fullName>
    </submittedName>
</protein>
<dbReference type="PRINTS" id="PR00038">
    <property type="entry name" value="HTHLUXR"/>
</dbReference>
<dbReference type="Proteomes" id="UP000234530">
    <property type="component" value="Plasmid pPZ01"/>
</dbReference>
<dbReference type="AlphaFoldDB" id="A0A2H5F555"/>
<dbReference type="GO" id="GO:0006355">
    <property type="term" value="P:regulation of DNA-templated transcription"/>
    <property type="evidence" value="ECO:0007669"/>
    <property type="project" value="InterPro"/>
</dbReference>
<keyword evidence="6" id="KW-0614">Plasmid</keyword>
<dbReference type="SUPFAM" id="SSF46894">
    <property type="entry name" value="C-terminal effector domain of the bipartite response regulators"/>
    <property type="match status" value="1"/>
</dbReference>
<keyword evidence="2 6" id="KW-0238">DNA-binding</keyword>
<dbReference type="SMART" id="SM00448">
    <property type="entry name" value="REC"/>
    <property type="match status" value="1"/>
</dbReference>
<dbReference type="OrthoDB" id="3679796at2"/>
<proteinExistence type="predicted"/>
<evidence type="ECO:0000256" key="3">
    <source>
        <dbReference type="PROSITE-ProRule" id="PRU00169"/>
    </source>
</evidence>
<dbReference type="InterPro" id="IPR058245">
    <property type="entry name" value="NreC/VraR/RcsB-like_REC"/>
</dbReference>
<name>A0A2H5F555_9RHOB</name>
<dbReference type="CDD" id="cd17535">
    <property type="entry name" value="REC_NarL-like"/>
    <property type="match status" value="1"/>
</dbReference>
<accession>A0A2H5F555</accession>
<evidence type="ECO:0000313" key="7">
    <source>
        <dbReference type="Proteomes" id="UP000234530"/>
    </source>
</evidence>
<feature type="modified residue" description="4-aspartylphosphate" evidence="3">
    <location>
        <position position="60"/>
    </location>
</feature>
<feature type="domain" description="Response regulatory" evidence="5">
    <location>
        <begin position="9"/>
        <end position="124"/>
    </location>
</feature>
<evidence type="ECO:0000256" key="2">
    <source>
        <dbReference type="ARBA" id="ARBA00023125"/>
    </source>
</evidence>
<evidence type="ECO:0000259" key="4">
    <source>
        <dbReference type="PROSITE" id="PS50043"/>
    </source>
</evidence>
<dbReference type="Gene3D" id="3.40.50.2300">
    <property type="match status" value="1"/>
</dbReference>
<evidence type="ECO:0000313" key="6">
    <source>
        <dbReference type="EMBL" id="AUH66667.1"/>
    </source>
</evidence>
<dbReference type="PANTHER" id="PTHR43214:SF43">
    <property type="entry name" value="TWO-COMPONENT RESPONSE REGULATOR"/>
    <property type="match status" value="1"/>
</dbReference>
<dbReference type="PROSITE" id="PS50043">
    <property type="entry name" value="HTH_LUXR_2"/>
    <property type="match status" value="1"/>
</dbReference>
<evidence type="ECO:0000259" key="5">
    <source>
        <dbReference type="PROSITE" id="PS50110"/>
    </source>
</evidence>
<reference evidence="6 7" key="1">
    <citation type="journal article" date="2013" name="Antonie Van Leeuwenhoek">
        <title>Paracoccus zhejiangensis sp. nov., isolated from activated sludge in wastewater-treatment system.</title>
        <authorList>
            <person name="Wu Z.G."/>
            <person name="Zhang D.F."/>
            <person name="Liu Y.L."/>
            <person name="Wang F."/>
            <person name="Jiang X."/>
            <person name="Li C."/>
            <person name="Li S.P."/>
            <person name="Hong Q."/>
            <person name="Li W.J."/>
        </authorList>
    </citation>
    <scope>NUCLEOTIDE SEQUENCE [LARGE SCALE GENOMIC DNA]</scope>
    <source>
        <strain evidence="6 7">J6</strain>
        <plasmid evidence="7">Plasmid ppz01</plasmid>
    </source>
</reference>
<dbReference type="EMBL" id="CP025431">
    <property type="protein sequence ID" value="AUH66667.1"/>
    <property type="molecule type" value="Genomic_DNA"/>
</dbReference>
<geneLocation type="plasmid" evidence="7">
    <name>ppz01</name>
</geneLocation>
<dbReference type="KEGG" id="pzh:CX676_20415"/>
<dbReference type="GO" id="GO:0003677">
    <property type="term" value="F:DNA binding"/>
    <property type="evidence" value="ECO:0007669"/>
    <property type="project" value="UniProtKB-KW"/>
</dbReference>
<dbReference type="InterPro" id="IPR039420">
    <property type="entry name" value="WalR-like"/>
</dbReference>
<evidence type="ECO:0000256" key="1">
    <source>
        <dbReference type="ARBA" id="ARBA00022553"/>
    </source>
</evidence>
<dbReference type="InterPro" id="IPR001789">
    <property type="entry name" value="Sig_transdc_resp-reg_receiver"/>
</dbReference>
<dbReference type="SUPFAM" id="SSF52172">
    <property type="entry name" value="CheY-like"/>
    <property type="match status" value="1"/>
</dbReference>
<feature type="domain" description="HTH luxR-type" evidence="4">
    <location>
        <begin position="150"/>
        <end position="215"/>
    </location>
</feature>
<keyword evidence="7" id="KW-1185">Reference proteome</keyword>
<dbReference type="RefSeq" id="WP_101754638.1">
    <property type="nucleotide sequence ID" value="NZ_CP025431.1"/>
</dbReference>
<dbReference type="Pfam" id="PF00196">
    <property type="entry name" value="GerE"/>
    <property type="match status" value="1"/>
</dbReference>
<dbReference type="InterPro" id="IPR000792">
    <property type="entry name" value="Tscrpt_reg_LuxR_C"/>
</dbReference>
<dbReference type="SMART" id="SM00421">
    <property type="entry name" value="HTH_LUXR"/>
    <property type="match status" value="1"/>
</dbReference>
<organism evidence="6 7">
    <name type="scientific">Paracoccus zhejiangensis</name>
    <dbReference type="NCBI Taxonomy" id="1077935"/>
    <lineage>
        <taxon>Bacteria</taxon>
        <taxon>Pseudomonadati</taxon>
        <taxon>Pseudomonadota</taxon>
        <taxon>Alphaproteobacteria</taxon>
        <taxon>Rhodobacterales</taxon>
        <taxon>Paracoccaceae</taxon>
        <taxon>Paracoccus</taxon>
    </lineage>
</organism>
<dbReference type="PROSITE" id="PS50110">
    <property type="entry name" value="RESPONSE_REGULATORY"/>
    <property type="match status" value="1"/>
</dbReference>